<dbReference type="EMBL" id="GECZ01030085">
    <property type="protein sequence ID" value="JAS39684.1"/>
    <property type="molecule type" value="Transcribed_RNA"/>
</dbReference>
<evidence type="ECO:0000313" key="2">
    <source>
        <dbReference type="EMBL" id="JAS39684.1"/>
    </source>
</evidence>
<feature type="non-terminal residue" evidence="2">
    <location>
        <position position="120"/>
    </location>
</feature>
<feature type="compositionally biased region" description="Low complexity" evidence="1">
    <location>
        <begin position="58"/>
        <end position="95"/>
    </location>
</feature>
<feature type="region of interest" description="Disordered" evidence="1">
    <location>
        <begin position="58"/>
        <end position="120"/>
    </location>
</feature>
<proteinExistence type="predicted"/>
<organism evidence="2">
    <name type="scientific">Cuerna arida</name>
    <dbReference type="NCBI Taxonomy" id="1464854"/>
    <lineage>
        <taxon>Eukaryota</taxon>
        <taxon>Metazoa</taxon>
        <taxon>Ecdysozoa</taxon>
        <taxon>Arthropoda</taxon>
        <taxon>Hexapoda</taxon>
        <taxon>Insecta</taxon>
        <taxon>Pterygota</taxon>
        <taxon>Neoptera</taxon>
        <taxon>Paraneoptera</taxon>
        <taxon>Hemiptera</taxon>
        <taxon>Auchenorrhyncha</taxon>
        <taxon>Membracoidea</taxon>
        <taxon>Cicadellidae</taxon>
        <taxon>Cicadellinae</taxon>
        <taxon>Proconiini</taxon>
        <taxon>Cuerna</taxon>
    </lineage>
</organism>
<evidence type="ECO:0000256" key="1">
    <source>
        <dbReference type="SAM" id="MobiDB-lite"/>
    </source>
</evidence>
<feature type="compositionally biased region" description="Polar residues" evidence="1">
    <location>
        <begin position="8"/>
        <end position="31"/>
    </location>
</feature>
<gene>
    <name evidence="2" type="ORF">g.44774</name>
</gene>
<feature type="region of interest" description="Disordered" evidence="1">
    <location>
        <begin position="1"/>
        <end position="33"/>
    </location>
</feature>
<sequence>NNIDNEEPNTVTNTEVPAENLSNKNNQTEESASPKLVLPEGMCLCPCYLLAQLGLTTTTPSSYTESPEIPETTMVPTTSPPIYTTTATPVLTTAPPEERMQEITDEPPIIRTNLPLTTTE</sequence>
<reference evidence="2" key="1">
    <citation type="submission" date="2015-11" db="EMBL/GenBank/DDBJ databases">
        <title>De novo transcriptome assembly of four potential Pierce s Disease insect vectors from Arizona vineyards.</title>
        <authorList>
            <person name="Tassone E.E."/>
        </authorList>
    </citation>
    <scope>NUCLEOTIDE SEQUENCE</scope>
</reference>
<accession>A0A1B6EP45</accession>
<name>A0A1B6EP45_9HEMI</name>
<feature type="non-terminal residue" evidence="2">
    <location>
        <position position="1"/>
    </location>
</feature>
<dbReference type="AlphaFoldDB" id="A0A1B6EP45"/>
<protein>
    <submittedName>
        <fullName evidence="2">Uncharacterized protein</fullName>
    </submittedName>
</protein>